<evidence type="ECO:0008006" key="4">
    <source>
        <dbReference type="Google" id="ProtNLM"/>
    </source>
</evidence>
<proteinExistence type="predicted"/>
<reference evidence="3" key="1">
    <citation type="journal article" date="2016" name="Nat. Commun.">
        <title>The Gonium pectorale genome demonstrates co-option of cell cycle regulation during the evolution of multicellularity.</title>
        <authorList>
            <person name="Hanschen E.R."/>
            <person name="Marriage T.N."/>
            <person name="Ferris P.J."/>
            <person name="Hamaji T."/>
            <person name="Toyoda A."/>
            <person name="Fujiyama A."/>
            <person name="Neme R."/>
            <person name="Noguchi H."/>
            <person name="Minakuchi Y."/>
            <person name="Suzuki M."/>
            <person name="Kawai-Toyooka H."/>
            <person name="Smith D.R."/>
            <person name="Sparks H."/>
            <person name="Anderson J."/>
            <person name="Bakaric R."/>
            <person name="Luria V."/>
            <person name="Karger A."/>
            <person name="Kirschner M.W."/>
            <person name="Durand P.M."/>
            <person name="Michod R.E."/>
            <person name="Nozaki H."/>
            <person name="Olson B.J."/>
        </authorList>
    </citation>
    <scope>NUCLEOTIDE SEQUENCE [LARGE SCALE GENOMIC DNA]</scope>
    <source>
        <strain evidence="3">NIES-2863</strain>
    </source>
</reference>
<dbReference type="GO" id="GO:0003725">
    <property type="term" value="F:double-stranded RNA binding"/>
    <property type="evidence" value="ECO:0007669"/>
    <property type="project" value="TreeGrafter"/>
</dbReference>
<dbReference type="Proteomes" id="UP000075714">
    <property type="component" value="Unassembled WGS sequence"/>
</dbReference>
<dbReference type="GO" id="GO:0001730">
    <property type="term" value="F:2'-5'-oligoadenylate synthetase activity"/>
    <property type="evidence" value="ECO:0007669"/>
    <property type="project" value="TreeGrafter"/>
</dbReference>
<dbReference type="InterPro" id="IPR043519">
    <property type="entry name" value="NT_sf"/>
</dbReference>
<dbReference type="EMBL" id="LSYV01000026">
    <property type="protein sequence ID" value="KXZ48813.1"/>
    <property type="molecule type" value="Genomic_DNA"/>
</dbReference>
<dbReference type="PANTHER" id="PTHR11258">
    <property type="entry name" value="2-5 OLIGOADENYLATE SYNTHETASE"/>
    <property type="match status" value="1"/>
</dbReference>
<dbReference type="AlphaFoldDB" id="A0A150GG98"/>
<keyword evidence="3" id="KW-1185">Reference proteome</keyword>
<dbReference type="GO" id="GO:0005654">
    <property type="term" value="C:nucleoplasm"/>
    <property type="evidence" value="ECO:0007669"/>
    <property type="project" value="TreeGrafter"/>
</dbReference>
<dbReference type="GO" id="GO:0005829">
    <property type="term" value="C:cytosol"/>
    <property type="evidence" value="ECO:0007669"/>
    <property type="project" value="TreeGrafter"/>
</dbReference>
<evidence type="ECO:0000313" key="3">
    <source>
        <dbReference type="Proteomes" id="UP000075714"/>
    </source>
</evidence>
<sequence>MAWVLRTHIGDPAYAHAFNWLAYEMPVVASSDHMERRAGQAIQRLHDELHRLPFLSVRIRAGRGSRSARWLGPWGVSGRIPIDRIRKGGSLGRRTLVAGNFDVDLLLFINGPLQYPGNWSRGEQLKLLKQVREWLRKNSYPAVVEEEGTQYDDVLQVLVDEVEVDVLLVPNMARADTRAGVAESYTAFVADTPNGVKSVVRLLKAWYKYGLTTEKGSVWAGSVHPAKVPSVALELLALAAFQREAPPGSRERQALDAASPAPRHGTPTAAAVSSLRIFRTALRLLVEAVKERHVVTVDAGRWGCSRGTAMEFQHVWGDDEVRIIHPIDPTCNVARWRKRNPDWRALASEAQALLKVLEQEPLEALLNASTLGAALRRLAAIKGIDPPWQ</sequence>
<dbReference type="PROSITE" id="PS50152">
    <property type="entry name" value="25A_SYNTH_3"/>
    <property type="match status" value="1"/>
</dbReference>
<dbReference type="PANTHER" id="PTHR11258:SF11">
    <property type="entry name" value="C2H2-TYPE DOMAIN-CONTAINING PROTEIN"/>
    <property type="match status" value="1"/>
</dbReference>
<dbReference type="SUPFAM" id="SSF81301">
    <property type="entry name" value="Nucleotidyltransferase"/>
    <property type="match status" value="1"/>
</dbReference>
<evidence type="ECO:0000313" key="2">
    <source>
        <dbReference type="EMBL" id="KXZ48813.1"/>
    </source>
</evidence>
<protein>
    <recommendedName>
        <fullName evidence="4">Polymerase nucleotidyl transferase domain-containing protein</fullName>
    </recommendedName>
</protein>
<comment type="caution">
    <text evidence="2">The sequence shown here is derived from an EMBL/GenBank/DDBJ whole genome shotgun (WGS) entry which is preliminary data.</text>
</comment>
<organism evidence="2 3">
    <name type="scientific">Gonium pectorale</name>
    <name type="common">Green alga</name>
    <dbReference type="NCBI Taxonomy" id="33097"/>
    <lineage>
        <taxon>Eukaryota</taxon>
        <taxon>Viridiplantae</taxon>
        <taxon>Chlorophyta</taxon>
        <taxon>core chlorophytes</taxon>
        <taxon>Chlorophyceae</taxon>
        <taxon>CS clade</taxon>
        <taxon>Chlamydomonadales</taxon>
        <taxon>Volvocaceae</taxon>
        <taxon>Gonium</taxon>
    </lineage>
</organism>
<dbReference type="Gene3D" id="1.10.1410.20">
    <property type="entry name" value="2'-5'-oligoadenylate synthetase 1, domain 2"/>
    <property type="match status" value="1"/>
</dbReference>
<gene>
    <name evidence="2" type="ORF">GPECTOR_25g398</name>
</gene>
<evidence type="ECO:0000256" key="1">
    <source>
        <dbReference type="SAM" id="MobiDB-lite"/>
    </source>
</evidence>
<accession>A0A150GG98</accession>
<dbReference type="OrthoDB" id="549996at2759"/>
<feature type="region of interest" description="Disordered" evidence="1">
    <location>
        <begin position="247"/>
        <end position="267"/>
    </location>
</feature>
<dbReference type="Gene3D" id="3.30.460.10">
    <property type="entry name" value="Beta Polymerase, domain 2"/>
    <property type="match status" value="1"/>
</dbReference>
<name>A0A150GG98_GONPE</name>
<dbReference type="GO" id="GO:0016020">
    <property type="term" value="C:membrane"/>
    <property type="evidence" value="ECO:0007669"/>
    <property type="project" value="TreeGrafter"/>
</dbReference>